<evidence type="ECO:0000256" key="2">
    <source>
        <dbReference type="SAM" id="MobiDB-lite"/>
    </source>
</evidence>
<keyword evidence="3" id="KW-0732">Signal</keyword>
<protein>
    <submittedName>
        <fullName evidence="4">TPR repeat containing protein</fullName>
    </submittedName>
</protein>
<dbReference type="RefSeq" id="WP_058505055.1">
    <property type="nucleotide sequence ID" value="NZ_LNYO01000019.1"/>
</dbReference>
<dbReference type="Pfam" id="PF13174">
    <property type="entry name" value="TPR_6"/>
    <property type="match status" value="1"/>
</dbReference>
<dbReference type="Proteomes" id="UP000054725">
    <property type="component" value="Unassembled WGS sequence"/>
</dbReference>
<feature type="chain" id="PRO_5006915702" evidence="3">
    <location>
        <begin position="21"/>
        <end position="306"/>
    </location>
</feature>
<accession>A0A0W0WP28</accession>
<keyword evidence="5" id="KW-1185">Reference proteome</keyword>
<proteinExistence type="predicted"/>
<dbReference type="Pfam" id="PF00515">
    <property type="entry name" value="TPR_1"/>
    <property type="match status" value="1"/>
</dbReference>
<dbReference type="InterPro" id="IPR011990">
    <property type="entry name" value="TPR-like_helical_dom_sf"/>
</dbReference>
<reference evidence="4 5" key="1">
    <citation type="submission" date="2015-11" db="EMBL/GenBank/DDBJ databases">
        <title>Genomic analysis of 38 Legionella species identifies large and diverse effector repertoires.</title>
        <authorList>
            <person name="Burstein D."/>
            <person name="Amaro F."/>
            <person name="Zusman T."/>
            <person name="Lifshitz Z."/>
            <person name="Cohen O."/>
            <person name="Gilbert J.A."/>
            <person name="Pupko T."/>
            <person name="Shuman H.A."/>
            <person name="Segal G."/>
        </authorList>
    </citation>
    <scope>NUCLEOTIDE SEQUENCE [LARGE SCALE GENOMIC DNA]</scope>
    <source>
        <strain evidence="4 5">ATCC 49506</strain>
    </source>
</reference>
<organism evidence="4 5">
    <name type="scientific">Legionella nautarum</name>
    <dbReference type="NCBI Taxonomy" id="45070"/>
    <lineage>
        <taxon>Bacteria</taxon>
        <taxon>Pseudomonadati</taxon>
        <taxon>Pseudomonadota</taxon>
        <taxon>Gammaproteobacteria</taxon>
        <taxon>Legionellales</taxon>
        <taxon>Legionellaceae</taxon>
        <taxon>Legionella</taxon>
    </lineage>
</organism>
<feature type="compositionally biased region" description="Low complexity" evidence="2">
    <location>
        <begin position="129"/>
        <end position="255"/>
    </location>
</feature>
<dbReference type="PROSITE" id="PS50005">
    <property type="entry name" value="TPR"/>
    <property type="match status" value="1"/>
</dbReference>
<feature type="signal peptide" evidence="3">
    <location>
        <begin position="1"/>
        <end position="20"/>
    </location>
</feature>
<dbReference type="SUPFAM" id="SSF48452">
    <property type="entry name" value="TPR-like"/>
    <property type="match status" value="1"/>
</dbReference>
<dbReference type="InterPro" id="IPR019734">
    <property type="entry name" value="TPR_rpt"/>
</dbReference>
<evidence type="ECO:0000313" key="4">
    <source>
        <dbReference type="EMBL" id="KTD34071.1"/>
    </source>
</evidence>
<dbReference type="SMART" id="SM00028">
    <property type="entry name" value="TPR"/>
    <property type="match status" value="1"/>
</dbReference>
<dbReference type="PATRIC" id="fig|45070.6.peg.2153"/>
<feature type="region of interest" description="Disordered" evidence="2">
    <location>
        <begin position="128"/>
        <end position="290"/>
    </location>
</feature>
<evidence type="ECO:0000256" key="3">
    <source>
        <dbReference type="SAM" id="SignalP"/>
    </source>
</evidence>
<feature type="compositionally biased region" description="Basic and acidic residues" evidence="2">
    <location>
        <begin position="267"/>
        <end position="277"/>
    </location>
</feature>
<evidence type="ECO:0000313" key="5">
    <source>
        <dbReference type="Proteomes" id="UP000054725"/>
    </source>
</evidence>
<dbReference type="EMBL" id="LNYO01000019">
    <property type="protein sequence ID" value="KTD34071.1"/>
    <property type="molecule type" value="Genomic_DNA"/>
</dbReference>
<keyword evidence="1" id="KW-0802">TPR repeat</keyword>
<dbReference type="PROSITE" id="PS50293">
    <property type="entry name" value="TPR_REGION"/>
    <property type="match status" value="1"/>
</dbReference>
<dbReference type="OrthoDB" id="9807628at2"/>
<name>A0A0W0WP28_9GAMM</name>
<sequence length="306" mass="35777">MRVCWLVLLSILTCDSYAWSWADLWSTKDQQAQDLMKQGQYKQAETTFQHQDWRAAAAYRAGDYDQAAKHYQALQNEQSYYNQGNALAHLGQYEKAIKAYNQALALNPNNKDALFNRKLLEDLLKKNKNQQNQNQQDKNQQNKNQQGQNQQDKNQQGQNQQDKNQQGQNQQDKNQQGQNQQDKNQQGQTQQDKNQQGQTQQDKNQQGQNQQDKNQQGQNQQDKNQQGQNQQDKNQQGQNQQDKNQQTKTKPNKNGETSKDNSQSAEDLEKQQAKDQWLRLIPDDPGGLMREKFLRDHLRREGGWYQ</sequence>
<feature type="repeat" description="TPR" evidence="1">
    <location>
        <begin position="77"/>
        <end position="110"/>
    </location>
</feature>
<dbReference type="Gene3D" id="1.25.40.10">
    <property type="entry name" value="Tetratricopeptide repeat domain"/>
    <property type="match status" value="1"/>
</dbReference>
<gene>
    <name evidence="4" type="ORF">Lnau_2041</name>
</gene>
<dbReference type="STRING" id="45070.Lnau_2041"/>
<evidence type="ECO:0000256" key="1">
    <source>
        <dbReference type="PROSITE-ProRule" id="PRU00339"/>
    </source>
</evidence>
<dbReference type="AlphaFoldDB" id="A0A0W0WP28"/>
<comment type="caution">
    <text evidence="4">The sequence shown here is derived from an EMBL/GenBank/DDBJ whole genome shotgun (WGS) entry which is preliminary data.</text>
</comment>